<evidence type="ECO:0000313" key="3">
    <source>
        <dbReference type="RefSeq" id="XP_033454826.1"/>
    </source>
</evidence>
<dbReference type="OrthoDB" id="3548654at2759"/>
<dbReference type="PANTHER" id="PTHR24148:SF64">
    <property type="entry name" value="HETEROKARYON INCOMPATIBILITY DOMAIN-CONTAINING PROTEIN"/>
    <property type="match status" value="1"/>
</dbReference>
<name>A0A6J3LPI6_9PEZI</name>
<sequence length="148" mass="17120">MSRHSEFLKTKLSGISAKTLALGGKQYIRKRNEQKIKYGEEFTHAPLSGPRCVRVLRIHPGEDTDLVACDLVEIDLDQDPLPAYEALSYSWNEDIEFDLLKSNYTREPKPDERPILCNGRTRHVTMNLYHALTEFRRQGFTTPLWADQ</sequence>
<dbReference type="InterPro" id="IPR052895">
    <property type="entry name" value="HetReg/Transcr_Mod"/>
</dbReference>
<organism evidence="3">
    <name type="scientific">Dissoconium aciculare CBS 342.82</name>
    <dbReference type="NCBI Taxonomy" id="1314786"/>
    <lineage>
        <taxon>Eukaryota</taxon>
        <taxon>Fungi</taxon>
        <taxon>Dikarya</taxon>
        <taxon>Ascomycota</taxon>
        <taxon>Pezizomycotina</taxon>
        <taxon>Dothideomycetes</taxon>
        <taxon>Dothideomycetidae</taxon>
        <taxon>Mycosphaerellales</taxon>
        <taxon>Dissoconiaceae</taxon>
        <taxon>Dissoconium</taxon>
    </lineage>
</organism>
<keyword evidence="2" id="KW-1185">Reference proteome</keyword>
<accession>A0A6J3LPI6</accession>
<gene>
    <name evidence="3" type="ORF">K489DRAFT_328791</name>
</gene>
<dbReference type="InterPro" id="IPR010730">
    <property type="entry name" value="HET"/>
</dbReference>
<reference evidence="3" key="1">
    <citation type="submission" date="2020-01" db="EMBL/GenBank/DDBJ databases">
        <authorList>
            <consortium name="DOE Joint Genome Institute"/>
            <person name="Haridas S."/>
            <person name="Albert R."/>
            <person name="Binder M."/>
            <person name="Bloem J."/>
            <person name="Labutti K."/>
            <person name="Salamov A."/>
            <person name="Andreopoulos B."/>
            <person name="Baker S.E."/>
            <person name="Barry K."/>
            <person name="Bills G."/>
            <person name="Bluhm B.H."/>
            <person name="Cannon C."/>
            <person name="Castanera R."/>
            <person name="Culley D.E."/>
            <person name="Daum C."/>
            <person name="Ezra D."/>
            <person name="Gonzalez J.B."/>
            <person name="Henrissat B."/>
            <person name="Kuo A."/>
            <person name="Liang C."/>
            <person name="Lipzen A."/>
            <person name="Lutzoni F."/>
            <person name="Magnuson J."/>
            <person name="Mondo S."/>
            <person name="Nolan M."/>
            <person name="Ohm R."/>
            <person name="Pangilinan J."/>
            <person name="Park H.-J."/>
            <person name="Ramirez L."/>
            <person name="Alfaro M."/>
            <person name="Sun H."/>
            <person name="Tritt A."/>
            <person name="Yoshinaga Y."/>
            <person name="Zwiers L.-H."/>
            <person name="Turgeon B.G."/>
            <person name="Goodwin S.B."/>
            <person name="Spatafora J.W."/>
            <person name="Crous P.W."/>
            <person name="Grigoriev I.V."/>
        </authorList>
    </citation>
    <scope>NUCLEOTIDE SEQUENCE</scope>
    <source>
        <strain evidence="3">CBS 342.82</strain>
    </source>
</reference>
<evidence type="ECO:0000313" key="2">
    <source>
        <dbReference type="Proteomes" id="UP000504637"/>
    </source>
</evidence>
<evidence type="ECO:0000259" key="1">
    <source>
        <dbReference type="Pfam" id="PF06985"/>
    </source>
</evidence>
<feature type="domain" description="Heterokaryon incompatibility" evidence="1">
    <location>
        <begin position="84"/>
        <end position="148"/>
    </location>
</feature>
<dbReference type="PANTHER" id="PTHR24148">
    <property type="entry name" value="ANKYRIN REPEAT DOMAIN-CONTAINING PROTEIN 39 HOMOLOG-RELATED"/>
    <property type="match status" value="1"/>
</dbReference>
<feature type="non-terminal residue" evidence="3">
    <location>
        <position position="148"/>
    </location>
</feature>
<reference evidence="3" key="2">
    <citation type="submission" date="2020-04" db="EMBL/GenBank/DDBJ databases">
        <authorList>
            <consortium name="NCBI Genome Project"/>
        </authorList>
    </citation>
    <scope>NUCLEOTIDE SEQUENCE</scope>
    <source>
        <strain evidence="3">CBS 342.82</strain>
    </source>
</reference>
<protein>
    <recommendedName>
        <fullName evidence="1">Heterokaryon incompatibility domain-containing protein</fullName>
    </recommendedName>
</protein>
<dbReference type="GeneID" id="54359888"/>
<proteinExistence type="predicted"/>
<dbReference type="Proteomes" id="UP000504637">
    <property type="component" value="Unplaced"/>
</dbReference>
<reference evidence="3" key="3">
    <citation type="submission" date="2025-08" db="UniProtKB">
        <authorList>
            <consortium name="RefSeq"/>
        </authorList>
    </citation>
    <scope>IDENTIFICATION</scope>
    <source>
        <strain evidence="3">CBS 342.82</strain>
    </source>
</reference>
<dbReference type="RefSeq" id="XP_033454826.1">
    <property type="nucleotide sequence ID" value="XM_033602088.1"/>
</dbReference>
<dbReference type="Pfam" id="PF06985">
    <property type="entry name" value="HET"/>
    <property type="match status" value="1"/>
</dbReference>
<dbReference type="AlphaFoldDB" id="A0A6J3LPI6"/>